<keyword evidence="6" id="KW-0862">Zinc</keyword>
<dbReference type="GO" id="GO:0016787">
    <property type="term" value="F:hydrolase activity"/>
    <property type="evidence" value="ECO:0007669"/>
    <property type="project" value="UniProtKB-KW"/>
</dbReference>
<dbReference type="PANTHER" id="PTHR30616:SF2">
    <property type="entry name" value="PURINE NUCLEOSIDE PHOSPHORYLASE LACC1"/>
    <property type="match status" value="1"/>
</dbReference>
<keyword evidence="3" id="KW-0808">Transferase</keyword>
<dbReference type="Pfam" id="PF02578">
    <property type="entry name" value="Cu-oxidase_4"/>
    <property type="match status" value="1"/>
</dbReference>
<dbReference type="OrthoDB" id="4279at2"/>
<evidence type="ECO:0000313" key="12">
    <source>
        <dbReference type="Proteomes" id="UP000198870"/>
    </source>
</evidence>
<evidence type="ECO:0000256" key="6">
    <source>
        <dbReference type="ARBA" id="ARBA00022833"/>
    </source>
</evidence>
<dbReference type="Proteomes" id="UP000198870">
    <property type="component" value="Unassembled WGS sequence"/>
</dbReference>
<sequence length="253" mass="26963">MERRCSGELVYDCFPALSSVSWLFHGCFTRKGGVSTGPFQGLNAGVSSGDDGESVAANREAILRESGGSDLVVLSQVHGNAVHVHAGPELGPVEADAVVTDRPGAMLTILTADCQAVVLVDPVRKVVANAHAGWRGSVAGVLSATVSVMKDRFDCRPEDLLAGIGPSLGPCCAEFVHYKKELPRVFCTHRVGFNHFDFWAISRDQLCDAGLAASNIAAAQLCTRCDEEHYYSYRRSHTTGRMATVIGIKPTAA</sequence>
<comment type="catalytic activity">
    <reaction evidence="7">
        <text>adenosine + H2O + H(+) = inosine + NH4(+)</text>
        <dbReference type="Rhea" id="RHEA:24408"/>
        <dbReference type="ChEBI" id="CHEBI:15377"/>
        <dbReference type="ChEBI" id="CHEBI:15378"/>
        <dbReference type="ChEBI" id="CHEBI:16335"/>
        <dbReference type="ChEBI" id="CHEBI:17596"/>
        <dbReference type="ChEBI" id="CHEBI:28938"/>
        <dbReference type="EC" id="3.5.4.4"/>
    </reaction>
    <physiologicalReaction direction="left-to-right" evidence="7">
        <dbReference type="Rhea" id="RHEA:24409"/>
    </physiologicalReaction>
</comment>
<comment type="similarity">
    <text evidence="2 10">Belongs to the purine nucleoside phosphorylase YfiH/LACC1 family.</text>
</comment>
<evidence type="ECO:0000256" key="7">
    <source>
        <dbReference type="ARBA" id="ARBA00047989"/>
    </source>
</evidence>
<dbReference type="GO" id="GO:0005507">
    <property type="term" value="F:copper ion binding"/>
    <property type="evidence" value="ECO:0007669"/>
    <property type="project" value="TreeGrafter"/>
</dbReference>
<organism evidence="11 12">
    <name type="scientific">Desulfoluna spongiiphila</name>
    <dbReference type="NCBI Taxonomy" id="419481"/>
    <lineage>
        <taxon>Bacteria</taxon>
        <taxon>Pseudomonadati</taxon>
        <taxon>Thermodesulfobacteriota</taxon>
        <taxon>Desulfobacteria</taxon>
        <taxon>Desulfobacterales</taxon>
        <taxon>Desulfolunaceae</taxon>
        <taxon>Desulfoluna</taxon>
    </lineage>
</organism>
<gene>
    <name evidence="11" type="ORF">SAMN05216233_101192</name>
</gene>
<dbReference type="CDD" id="cd16833">
    <property type="entry name" value="YfiH"/>
    <property type="match status" value="1"/>
</dbReference>
<evidence type="ECO:0000256" key="4">
    <source>
        <dbReference type="ARBA" id="ARBA00022723"/>
    </source>
</evidence>
<evidence type="ECO:0000256" key="3">
    <source>
        <dbReference type="ARBA" id="ARBA00022679"/>
    </source>
</evidence>
<comment type="catalytic activity">
    <reaction evidence="9">
        <text>S-methyl-5'-thioadenosine + phosphate = 5-(methylsulfanyl)-alpha-D-ribose 1-phosphate + adenine</text>
        <dbReference type="Rhea" id="RHEA:11852"/>
        <dbReference type="ChEBI" id="CHEBI:16708"/>
        <dbReference type="ChEBI" id="CHEBI:17509"/>
        <dbReference type="ChEBI" id="CHEBI:43474"/>
        <dbReference type="ChEBI" id="CHEBI:58533"/>
        <dbReference type="EC" id="2.4.2.28"/>
    </reaction>
    <physiologicalReaction direction="left-to-right" evidence="9">
        <dbReference type="Rhea" id="RHEA:11853"/>
    </physiologicalReaction>
</comment>
<accession>A0A1G5AHP2</accession>
<dbReference type="EMBL" id="FMUX01000001">
    <property type="protein sequence ID" value="SCX77381.1"/>
    <property type="molecule type" value="Genomic_DNA"/>
</dbReference>
<keyword evidence="5" id="KW-0378">Hydrolase</keyword>
<protein>
    <recommendedName>
        <fullName evidence="10">Purine nucleoside phosphorylase</fullName>
    </recommendedName>
</protein>
<reference evidence="11 12" key="1">
    <citation type="submission" date="2016-10" db="EMBL/GenBank/DDBJ databases">
        <authorList>
            <person name="de Groot N.N."/>
        </authorList>
    </citation>
    <scope>NUCLEOTIDE SEQUENCE [LARGE SCALE GENOMIC DNA]</scope>
    <source>
        <strain evidence="11 12">AA1</strain>
    </source>
</reference>
<dbReference type="RefSeq" id="WP_092207360.1">
    <property type="nucleotide sequence ID" value="NZ_FMUX01000001.1"/>
</dbReference>
<comment type="catalytic activity">
    <reaction evidence="8">
        <text>adenosine + phosphate = alpha-D-ribose 1-phosphate + adenine</text>
        <dbReference type="Rhea" id="RHEA:27642"/>
        <dbReference type="ChEBI" id="CHEBI:16335"/>
        <dbReference type="ChEBI" id="CHEBI:16708"/>
        <dbReference type="ChEBI" id="CHEBI:43474"/>
        <dbReference type="ChEBI" id="CHEBI:57720"/>
        <dbReference type="EC" id="2.4.2.1"/>
    </reaction>
    <physiologicalReaction direction="left-to-right" evidence="8">
        <dbReference type="Rhea" id="RHEA:27643"/>
    </physiologicalReaction>
</comment>
<evidence type="ECO:0000256" key="5">
    <source>
        <dbReference type="ARBA" id="ARBA00022801"/>
    </source>
</evidence>
<evidence type="ECO:0000256" key="2">
    <source>
        <dbReference type="ARBA" id="ARBA00007353"/>
    </source>
</evidence>
<keyword evidence="12" id="KW-1185">Reference proteome</keyword>
<dbReference type="Gene3D" id="3.60.140.10">
    <property type="entry name" value="CNF1/YfiH-like putative cysteine hydrolases"/>
    <property type="match status" value="1"/>
</dbReference>
<dbReference type="GO" id="GO:0017061">
    <property type="term" value="F:S-methyl-5-thioadenosine phosphorylase activity"/>
    <property type="evidence" value="ECO:0007669"/>
    <property type="project" value="UniProtKB-EC"/>
</dbReference>
<evidence type="ECO:0000313" key="11">
    <source>
        <dbReference type="EMBL" id="SCX77381.1"/>
    </source>
</evidence>
<evidence type="ECO:0000256" key="9">
    <source>
        <dbReference type="ARBA" id="ARBA00049893"/>
    </source>
</evidence>
<proteinExistence type="inferred from homology"/>
<evidence type="ECO:0000256" key="1">
    <source>
        <dbReference type="ARBA" id="ARBA00000553"/>
    </source>
</evidence>
<keyword evidence="4" id="KW-0479">Metal-binding</keyword>
<dbReference type="SUPFAM" id="SSF64438">
    <property type="entry name" value="CNF1/YfiH-like putative cysteine hydrolases"/>
    <property type="match status" value="1"/>
</dbReference>
<evidence type="ECO:0000256" key="8">
    <source>
        <dbReference type="ARBA" id="ARBA00048968"/>
    </source>
</evidence>
<comment type="catalytic activity">
    <reaction evidence="1">
        <text>inosine + phosphate = alpha-D-ribose 1-phosphate + hypoxanthine</text>
        <dbReference type="Rhea" id="RHEA:27646"/>
        <dbReference type="ChEBI" id="CHEBI:17368"/>
        <dbReference type="ChEBI" id="CHEBI:17596"/>
        <dbReference type="ChEBI" id="CHEBI:43474"/>
        <dbReference type="ChEBI" id="CHEBI:57720"/>
        <dbReference type="EC" id="2.4.2.1"/>
    </reaction>
    <physiologicalReaction direction="left-to-right" evidence="1">
        <dbReference type="Rhea" id="RHEA:27647"/>
    </physiologicalReaction>
</comment>
<dbReference type="InterPro" id="IPR011324">
    <property type="entry name" value="Cytotoxic_necrot_fac-like_cat"/>
</dbReference>
<dbReference type="InterPro" id="IPR038371">
    <property type="entry name" value="Cu_polyphenol_OxRdtase_sf"/>
</dbReference>
<dbReference type="STRING" id="419481.SAMN05216233_101192"/>
<dbReference type="PANTHER" id="PTHR30616">
    <property type="entry name" value="UNCHARACTERIZED PROTEIN YFIH"/>
    <property type="match status" value="1"/>
</dbReference>
<dbReference type="NCBIfam" id="TIGR00726">
    <property type="entry name" value="peptidoglycan editing factor PgeF"/>
    <property type="match status" value="1"/>
</dbReference>
<name>A0A1G5AHP2_9BACT</name>
<evidence type="ECO:0000256" key="10">
    <source>
        <dbReference type="RuleBase" id="RU361274"/>
    </source>
</evidence>
<dbReference type="InterPro" id="IPR003730">
    <property type="entry name" value="Cu_polyphenol_OxRdtase"/>
</dbReference>
<dbReference type="AlphaFoldDB" id="A0A1G5AHP2"/>